<evidence type="ECO:0000313" key="4">
    <source>
        <dbReference type="Proteomes" id="UP000007374"/>
    </source>
</evidence>
<keyword evidence="4" id="KW-1185">Reference proteome</keyword>
<accession>K2N0D1</accession>
<name>K2N0D1_9HYPH</name>
<keyword evidence="2" id="KW-0812">Transmembrane</keyword>
<reference evidence="3 4" key="1">
    <citation type="journal article" date="2012" name="J. Bacteriol.">
        <title>Genome Sequence of Nitratireductor indicus Type Strain C115.</title>
        <authorList>
            <person name="Lai Q."/>
            <person name="Li G."/>
            <person name="Yu Z."/>
            <person name="Shao Z."/>
        </authorList>
    </citation>
    <scope>NUCLEOTIDE SEQUENCE [LARGE SCALE GENOMIC DNA]</scope>
    <source>
        <strain evidence="3 4">C115</strain>
    </source>
</reference>
<feature type="transmembrane region" description="Helical" evidence="2">
    <location>
        <begin position="32"/>
        <end position="50"/>
    </location>
</feature>
<feature type="transmembrane region" description="Helical" evidence="2">
    <location>
        <begin position="313"/>
        <end position="333"/>
    </location>
</feature>
<protein>
    <submittedName>
        <fullName evidence="3">Low temperature requirement A</fullName>
    </submittedName>
</protein>
<proteinExistence type="predicted"/>
<feature type="transmembrane region" description="Helical" evidence="2">
    <location>
        <begin position="152"/>
        <end position="172"/>
    </location>
</feature>
<gene>
    <name evidence="3" type="ORF">NA8A_17455</name>
</gene>
<dbReference type="Pfam" id="PF06772">
    <property type="entry name" value="LtrA"/>
    <property type="match status" value="1"/>
</dbReference>
<feature type="transmembrane region" description="Helical" evidence="2">
    <location>
        <begin position="62"/>
        <end position="83"/>
    </location>
</feature>
<evidence type="ECO:0000256" key="2">
    <source>
        <dbReference type="SAM" id="Phobius"/>
    </source>
</evidence>
<feature type="transmembrane region" description="Helical" evidence="2">
    <location>
        <begin position="217"/>
        <end position="234"/>
    </location>
</feature>
<feature type="region of interest" description="Disordered" evidence="1">
    <location>
        <begin position="1"/>
        <end position="23"/>
    </location>
</feature>
<evidence type="ECO:0000256" key="1">
    <source>
        <dbReference type="SAM" id="MobiDB-lite"/>
    </source>
</evidence>
<organism evidence="3 4">
    <name type="scientific">Nitratireductor indicus C115</name>
    <dbReference type="NCBI Taxonomy" id="1231190"/>
    <lineage>
        <taxon>Bacteria</taxon>
        <taxon>Pseudomonadati</taxon>
        <taxon>Pseudomonadota</taxon>
        <taxon>Alphaproteobacteria</taxon>
        <taxon>Hyphomicrobiales</taxon>
        <taxon>Phyllobacteriaceae</taxon>
        <taxon>Nitratireductor</taxon>
    </lineage>
</organism>
<dbReference type="STRING" id="721133.SAMN05216176_1127"/>
<evidence type="ECO:0000313" key="3">
    <source>
        <dbReference type="EMBL" id="EKF40978.1"/>
    </source>
</evidence>
<keyword evidence="2" id="KW-1133">Transmembrane helix</keyword>
<dbReference type="PANTHER" id="PTHR36840:SF1">
    <property type="entry name" value="BLL5714 PROTEIN"/>
    <property type="match status" value="1"/>
</dbReference>
<feature type="transmembrane region" description="Helical" evidence="2">
    <location>
        <begin position="178"/>
        <end position="197"/>
    </location>
</feature>
<dbReference type="eggNOG" id="COG4292">
    <property type="taxonomic scope" value="Bacteria"/>
</dbReference>
<keyword evidence="2" id="KW-0472">Membrane</keyword>
<dbReference type="AlphaFoldDB" id="K2N0D1"/>
<dbReference type="Proteomes" id="UP000007374">
    <property type="component" value="Unassembled WGS sequence"/>
</dbReference>
<comment type="caution">
    <text evidence="3">The sequence shown here is derived from an EMBL/GenBank/DDBJ whole genome shotgun (WGS) entry which is preliminary data.</text>
</comment>
<dbReference type="InterPro" id="IPR010640">
    <property type="entry name" value="Low_temperature_requirement_A"/>
</dbReference>
<dbReference type="PANTHER" id="PTHR36840">
    <property type="entry name" value="BLL5714 PROTEIN"/>
    <property type="match status" value="1"/>
</dbReference>
<feature type="transmembrane region" description="Helical" evidence="2">
    <location>
        <begin position="246"/>
        <end position="266"/>
    </location>
</feature>
<dbReference type="PATRIC" id="fig|1231190.3.peg.3608"/>
<feature type="transmembrane region" description="Helical" evidence="2">
    <location>
        <begin position="121"/>
        <end position="140"/>
    </location>
</feature>
<dbReference type="EMBL" id="AMSI01000013">
    <property type="protein sequence ID" value="EKF40978.1"/>
    <property type="molecule type" value="Genomic_DNA"/>
</dbReference>
<feature type="transmembrane region" description="Helical" evidence="2">
    <location>
        <begin position="287"/>
        <end position="307"/>
    </location>
</feature>
<dbReference type="RefSeq" id="WP_009451693.1">
    <property type="nucleotide sequence ID" value="NZ_AMSI01000013.1"/>
</dbReference>
<feature type="transmembrane region" description="Helical" evidence="2">
    <location>
        <begin position="95"/>
        <end position="115"/>
    </location>
</feature>
<sequence length="395" mass="43068">MSETQHAQFSPLRAMPPRDPGEAHRAATPLELLFDLVSVIAIAAAAAGLHHAIAENHLADGIVTFVMAFFAIWWAWMNFTWFASAYDNDDTLFRLLTMVTMGGALTMAAGVSFLFSEHVLTTVIVGYVIMRVAMVLLWLRAARHDSLRRRTALAYALGILIAQIYWVLLILIQPLSGAWLYGLFVLGVILELAVPAIAERYNTTPWHRHHIIERYGLLNIIVLGETLLAGSIAIRQAAAEGTLEGLVPLAIAALIMVFCLWWLYFGREDHLQSSNLGRALTWGYGHFLIFASGAAMGGGFAALVDIMTKHAEVPLIVGDYAVAIPVALYMFGLWFVRDRFVLSGAGQHVLLVFAALVLLVPLSPLALEAIAAVTVASVIARTVVGRSQYRAGSHG</sequence>
<dbReference type="OrthoDB" id="7698234at2"/>